<dbReference type="OMA" id="HETTSFV"/>
<name>A0A1L9UT09_ASPBC</name>
<protein>
    <recommendedName>
        <fullName evidence="1">Heterokaryon incompatibility domain-containing protein</fullName>
    </recommendedName>
</protein>
<dbReference type="AlphaFoldDB" id="A0A1L9UT09"/>
<sequence length="613" mass="69828">MPISYAPLHPHKDEIRLFRLFPCADEKSVVQGSLEVVPLDEAPDFEALSYTWGDVTVTADITVEGCIVGIPTNLEACLRALRHPTQERVCWIDYLCINQMDITGEKERQILLMGRIYTSASGVIAWLGESNPDMEEAVAYFNARQGEQTGKSAYWHEIWGKDTLSIEEEQEKYLAMISASIGNLDILSAPYWQRLWTFQEWHLPKEKPICMSGRITFRMENLLQSGVYCHPPESDWINVVRQGLNDDTKANFAAIEQRLEVYREKKLRPFLGSIPEDIVEQRIFRPDPNSAPECGIGDLLSATLHRKCTQPLDRIYALYSMTPQAREKYPPNYAKPLNQVMHETTAYIINYEKDWKIFENFDFSKDESSPSWVLDFATMSQERRLHMRNAYYKHHLPETALLGVEEGHLPTVADDLSTLHLHCQPVGAILDRIYQLSDQLATMLAEIQVIANVFKKANRSSYDLGGLAETWLRACYNYTDSHDSFSFEFFVELMEKDLVESKKDFCDAAGDLLVPVVEKFSALTGKYFFVVTTGVGYDTIGIADCEVKHKDALMIASGISQVLIMRRCPESENDECRIVGRAFVEGLFSPPGSEPTPLVNDLKSWDLRRVAVR</sequence>
<evidence type="ECO:0000313" key="3">
    <source>
        <dbReference type="Proteomes" id="UP000184499"/>
    </source>
</evidence>
<proteinExistence type="predicted"/>
<dbReference type="Pfam" id="PF06985">
    <property type="entry name" value="HET"/>
    <property type="match status" value="1"/>
</dbReference>
<dbReference type="GeneID" id="93573118"/>
<dbReference type="PANTHER" id="PTHR24148:SF64">
    <property type="entry name" value="HETEROKARYON INCOMPATIBILITY DOMAIN-CONTAINING PROTEIN"/>
    <property type="match status" value="1"/>
</dbReference>
<reference evidence="3" key="1">
    <citation type="journal article" date="2017" name="Genome Biol.">
        <title>Comparative genomics reveals high biological diversity and specific adaptations in the industrially and medically important fungal genus Aspergillus.</title>
        <authorList>
            <person name="de Vries R.P."/>
            <person name="Riley R."/>
            <person name="Wiebenga A."/>
            <person name="Aguilar-Osorio G."/>
            <person name="Amillis S."/>
            <person name="Uchima C.A."/>
            <person name="Anderluh G."/>
            <person name="Asadollahi M."/>
            <person name="Askin M."/>
            <person name="Barry K."/>
            <person name="Battaglia E."/>
            <person name="Bayram O."/>
            <person name="Benocci T."/>
            <person name="Braus-Stromeyer S.A."/>
            <person name="Caldana C."/>
            <person name="Canovas D."/>
            <person name="Cerqueira G.C."/>
            <person name="Chen F."/>
            <person name="Chen W."/>
            <person name="Choi C."/>
            <person name="Clum A."/>
            <person name="Dos Santos R.A."/>
            <person name="Damasio A.R."/>
            <person name="Diallinas G."/>
            <person name="Emri T."/>
            <person name="Fekete E."/>
            <person name="Flipphi M."/>
            <person name="Freyberg S."/>
            <person name="Gallo A."/>
            <person name="Gournas C."/>
            <person name="Habgood R."/>
            <person name="Hainaut M."/>
            <person name="Harispe M.L."/>
            <person name="Henrissat B."/>
            <person name="Hilden K.S."/>
            <person name="Hope R."/>
            <person name="Hossain A."/>
            <person name="Karabika E."/>
            <person name="Karaffa L."/>
            <person name="Karanyi Z."/>
            <person name="Krasevec N."/>
            <person name="Kuo A."/>
            <person name="Kusch H."/>
            <person name="LaButti K."/>
            <person name="Lagendijk E.L."/>
            <person name="Lapidus A."/>
            <person name="Levasseur A."/>
            <person name="Lindquist E."/>
            <person name="Lipzen A."/>
            <person name="Logrieco A.F."/>
            <person name="MacCabe A."/>
            <person name="Maekelae M.R."/>
            <person name="Malavazi I."/>
            <person name="Melin P."/>
            <person name="Meyer V."/>
            <person name="Mielnichuk N."/>
            <person name="Miskei M."/>
            <person name="Molnar A.P."/>
            <person name="Mule G."/>
            <person name="Ngan C.Y."/>
            <person name="Orejas M."/>
            <person name="Orosz E."/>
            <person name="Ouedraogo J.P."/>
            <person name="Overkamp K.M."/>
            <person name="Park H.-S."/>
            <person name="Perrone G."/>
            <person name="Piumi F."/>
            <person name="Punt P.J."/>
            <person name="Ram A.F."/>
            <person name="Ramon A."/>
            <person name="Rauscher S."/>
            <person name="Record E."/>
            <person name="Riano-Pachon D.M."/>
            <person name="Robert V."/>
            <person name="Roehrig J."/>
            <person name="Ruller R."/>
            <person name="Salamov A."/>
            <person name="Salih N.S."/>
            <person name="Samson R.A."/>
            <person name="Sandor E."/>
            <person name="Sanguinetti M."/>
            <person name="Schuetze T."/>
            <person name="Sepcic K."/>
            <person name="Shelest E."/>
            <person name="Sherlock G."/>
            <person name="Sophianopoulou V."/>
            <person name="Squina F.M."/>
            <person name="Sun H."/>
            <person name="Susca A."/>
            <person name="Todd R.B."/>
            <person name="Tsang A."/>
            <person name="Unkles S.E."/>
            <person name="van de Wiele N."/>
            <person name="van Rossen-Uffink D."/>
            <person name="Oliveira J.V."/>
            <person name="Vesth T.C."/>
            <person name="Visser J."/>
            <person name="Yu J.-H."/>
            <person name="Zhou M."/>
            <person name="Andersen M.R."/>
            <person name="Archer D.B."/>
            <person name="Baker S.E."/>
            <person name="Benoit I."/>
            <person name="Brakhage A.A."/>
            <person name="Braus G.H."/>
            <person name="Fischer R."/>
            <person name="Frisvad J.C."/>
            <person name="Goldman G.H."/>
            <person name="Houbraken J."/>
            <person name="Oakley B."/>
            <person name="Pocsi I."/>
            <person name="Scazzocchio C."/>
            <person name="Seiboth B."/>
            <person name="vanKuyk P.A."/>
            <person name="Wortman J."/>
            <person name="Dyer P.S."/>
            <person name="Grigoriev I.V."/>
        </authorList>
    </citation>
    <scope>NUCLEOTIDE SEQUENCE [LARGE SCALE GENOMIC DNA]</scope>
    <source>
        <strain evidence="3">CBS 101740 / IMI 381727 / IBT 21946</strain>
    </source>
</reference>
<evidence type="ECO:0000313" key="2">
    <source>
        <dbReference type="EMBL" id="OJJ74817.1"/>
    </source>
</evidence>
<evidence type="ECO:0000259" key="1">
    <source>
        <dbReference type="Pfam" id="PF06985"/>
    </source>
</evidence>
<dbReference type="PANTHER" id="PTHR24148">
    <property type="entry name" value="ANKYRIN REPEAT DOMAIN-CONTAINING PROTEIN 39 HOMOLOG-RELATED"/>
    <property type="match status" value="1"/>
</dbReference>
<dbReference type="Proteomes" id="UP000184499">
    <property type="component" value="Unassembled WGS sequence"/>
</dbReference>
<dbReference type="EMBL" id="KV878681">
    <property type="protein sequence ID" value="OJJ74817.1"/>
    <property type="molecule type" value="Genomic_DNA"/>
</dbReference>
<dbReference type="STRING" id="767769.A0A1L9UT09"/>
<dbReference type="InterPro" id="IPR010730">
    <property type="entry name" value="HET"/>
</dbReference>
<gene>
    <name evidence="2" type="ORF">ASPBRDRAFT_193509</name>
</gene>
<dbReference type="InterPro" id="IPR052895">
    <property type="entry name" value="HetReg/Transcr_Mod"/>
</dbReference>
<dbReference type="OrthoDB" id="4850726at2759"/>
<accession>A0A1L9UT09</accession>
<feature type="domain" description="Heterokaryon incompatibility" evidence="1">
    <location>
        <begin position="45"/>
        <end position="200"/>
    </location>
</feature>
<keyword evidence="3" id="KW-1185">Reference proteome</keyword>
<organism evidence="2 3">
    <name type="scientific">Aspergillus brasiliensis (strain CBS 101740 / IMI 381727 / IBT 21946)</name>
    <dbReference type="NCBI Taxonomy" id="767769"/>
    <lineage>
        <taxon>Eukaryota</taxon>
        <taxon>Fungi</taxon>
        <taxon>Dikarya</taxon>
        <taxon>Ascomycota</taxon>
        <taxon>Pezizomycotina</taxon>
        <taxon>Eurotiomycetes</taxon>
        <taxon>Eurotiomycetidae</taxon>
        <taxon>Eurotiales</taxon>
        <taxon>Aspergillaceae</taxon>
        <taxon>Aspergillus</taxon>
        <taxon>Aspergillus subgen. Circumdati</taxon>
    </lineage>
</organism>
<dbReference type="RefSeq" id="XP_067482065.1">
    <property type="nucleotide sequence ID" value="XM_067620630.1"/>
</dbReference>
<dbReference type="VEuPathDB" id="FungiDB:ASPBRDRAFT_193509"/>